<keyword evidence="3" id="KW-0732">Signal</keyword>
<evidence type="ECO:0000256" key="1">
    <source>
        <dbReference type="SAM" id="MobiDB-lite"/>
    </source>
</evidence>
<dbReference type="AlphaFoldDB" id="A0A9Q1CJK3"/>
<reference evidence="4" key="1">
    <citation type="submission" date="2021-10" db="EMBL/GenBank/DDBJ databases">
        <title>Tropical sea cucumber genome reveals ecological adaptation and Cuvierian tubules defense mechanism.</title>
        <authorList>
            <person name="Chen T."/>
        </authorList>
    </citation>
    <scope>NUCLEOTIDE SEQUENCE</scope>
    <source>
        <strain evidence="4">Nanhai2018</strain>
        <tissue evidence="4">Muscle</tissue>
    </source>
</reference>
<keyword evidence="2" id="KW-1133">Transmembrane helix</keyword>
<accession>A0A9Q1CJK3</accession>
<feature type="transmembrane region" description="Helical" evidence="2">
    <location>
        <begin position="533"/>
        <end position="553"/>
    </location>
</feature>
<feature type="signal peptide" evidence="3">
    <location>
        <begin position="1"/>
        <end position="17"/>
    </location>
</feature>
<dbReference type="GO" id="GO:0044291">
    <property type="term" value="C:cell-cell contact zone"/>
    <property type="evidence" value="ECO:0007669"/>
    <property type="project" value="TreeGrafter"/>
</dbReference>
<evidence type="ECO:0000313" key="5">
    <source>
        <dbReference type="Proteomes" id="UP001152320"/>
    </source>
</evidence>
<evidence type="ECO:0000313" key="4">
    <source>
        <dbReference type="EMBL" id="KAJ8046537.1"/>
    </source>
</evidence>
<dbReference type="EMBL" id="JAIZAY010000002">
    <property type="protein sequence ID" value="KAJ8046537.1"/>
    <property type="molecule type" value="Genomic_DNA"/>
</dbReference>
<evidence type="ECO:0000256" key="2">
    <source>
        <dbReference type="SAM" id="Phobius"/>
    </source>
</evidence>
<keyword evidence="5" id="KW-1185">Reference proteome</keyword>
<dbReference type="Pfam" id="PF14884">
    <property type="entry name" value="EFF-AFF"/>
    <property type="match status" value="1"/>
</dbReference>
<feature type="region of interest" description="Disordered" evidence="1">
    <location>
        <begin position="481"/>
        <end position="504"/>
    </location>
</feature>
<keyword evidence="2" id="KW-0812">Transmembrane</keyword>
<organism evidence="4 5">
    <name type="scientific">Holothuria leucospilota</name>
    <name type="common">Black long sea cucumber</name>
    <name type="synonym">Mertensiothuria leucospilota</name>
    <dbReference type="NCBI Taxonomy" id="206669"/>
    <lineage>
        <taxon>Eukaryota</taxon>
        <taxon>Metazoa</taxon>
        <taxon>Echinodermata</taxon>
        <taxon>Eleutherozoa</taxon>
        <taxon>Echinozoa</taxon>
        <taxon>Holothuroidea</taxon>
        <taxon>Aspidochirotacea</taxon>
        <taxon>Aspidochirotida</taxon>
        <taxon>Holothuriidae</taxon>
        <taxon>Holothuria</taxon>
    </lineage>
</organism>
<dbReference type="InterPro" id="IPR029213">
    <property type="entry name" value="Fusogen_EFF/AFF"/>
</dbReference>
<dbReference type="OrthoDB" id="5916841at2759"/>
<feature type="chain" id="PRO_5040250876" evidence="3">
    <location>
        <begin position="18"/>
        <end position="559"/>
    </location>
</feature>
<dbReference type="Gene3D" id="2.60.98.60">
    <property type="entry name" value="Cell-cell fusogen EFF/AFF, domain 1"/>
    <property type="match status" value="1"/>
</dbReference>
<evidence type="ECO:0000256" key="3">
    <source>
        <dbReference type="SAM" id="SignalP"/>
    </source>
</evidence>
<dbReference type="Proteomes" id="UP001152320">
    <property type="component" value="Chromosome 2"/>
</dbReference>
<gene>
    <name evidence="4" type="ORF">HOLleu_05233</name>
</gene>
<proteinExistence type="predicted"/>
<sequence length="559" mass="61893">MRSIYLISTIFTIGIFSQVPDCTKEVFITSDISFTSTDSTNLTASIDLTGEISLGETICFYVKPKLKENVFKNYKVEIEGDYNEPYLLVYALNLTQVTRTYSLRDQYTFAKPSMSFYCVCDCPGGSDHCSEDTDYCTRSPGPICENIMVDTLANGCPLSFIARSTTCCSVTVSPSDNLHRYIAYRLGNFETVVDFTLFSFYANNGAFLEPPRPITGFLRANSTTEDDDEPDISVTANNMTVLDIPTSNLYTNESNDVIMLGVEVNAINEWDFNKLGWLRITNSTVSVGDTRRLEDVVRVSVSNCIEDEYFVTAYVSYDKNDARPWGSPLDTTAGDQIISAMYSSLNSSARINYKVSPRMTFDLPLRTPAESFYQSGGSQLQDFSLENSEGGSLVTIKCSGTSGIISGNVQSESESTGYNILYNVSFIVPASLSGEVTIKLTFPTATEPITRVCLHHISNPTTIICRNVAAKLATEIPPLSPKGGPMTNGHMHTPPGNGDPVSGNKDKKNGLRWYHYLFPGQWFNGMDNMIEGLIMTFEIILVVVIAALLYLYLKYRKSQ</sequence>
<dbReference type="GO" id="GO:0000768">
    <property type="term" value="P:syncytium formation by plasma membrane fusion"/>
    <property type="evidence" value="ECO:0007669"/>
    <property type="project" value="TreeGrafter"/>
</dbReference>
<comment type="caution">
    <text evidence="4">The sequence shown here is derived from an EMBL/GenBank/DDBJ whole genome shotgun (WGS) entry which is preliminary data.</text>
</comment>
<dbReference type="PANTHER" id="PTHR37415:SF1">
    <property type="entry name" value="CELL FUSION PROTEIN AFF-1"/>
    <property type="match status" value="1"/>
</dbReference>
<dbReference type="PANTHER" id="PTHR37415">
    <property type="entry name" value="EFF-1A"/>
    <property type="match status" value="1"/>
</dbReference>
<protein>
    <submittedName>
        <fullName evidence="4">Cell fusion protein aff-1</fullName>
    </submittedName>
</protein>
<keyword evidence="2" id="KW-0472">Membrane</keyword>
<name>A0A9Q1CJK3_HOLLE</name>